<dbReference type="FunFam" id="3.40.50.1260:FF:000001">
    <property type="entry name" value="Phosphoglycerate kinase"/>
    <property type="match status" value="1"/>
</dbReference>
<feature type="binding site" evidence="13 15">
    <location>
        <begin position="351"/>
        <end position="354"/>
    </location>
    <ligand>
        <name>ATP</name>
        <dbReference type="ChEBI" id="CHEBI:30616"/>
    </ligand>
</feature>
<evidence type="ECO:0000256" key="8">
    <source>
        <dbReference type="ARBA" id="ARBA00022679"/>
    </source>
</evidence>
<feature type="binding site" evidence="13">
    <location>
        <position position="293"/>
    </location>
    <ligand>
        <name>ATP</name>
        <dbReference type="ChEBI" id="CHEBI:30616"/>
    </ligand>
</feature>
<feature type="binding site" evidence="14">
    <location>
        <position position="156"/>
    </location>
    <ligand>
        <name>(2R)-3-phosphoglycerate</name>
        <dbReference type="ChEBI" id="CHEBI:58272"/>
    </ligand>
</feature>
<keyword evidence="11 13" id="KW-0067">ATP-binding</keyword>
<dbReference type="Gene3D" id="3.40.50.1260">
    <property type="entry name" value="Phosphoglycerate kinase, N-terminal domain"/>
    <property type="match status" value="2"/>
</dbReference>
<feature type="binding site" evidence="13 14">
    <location>
        <begin position="59"/>
        <end position="62"/>
    </location>
    <ligand>
        <name>substrate</name>
    </ligand>
</feature>
<dbReference type="AlphaFoldDB" id="A0A369AY41"/>
<feature type="binding site" evidence="13">
    <location>
        <position position="156"/>
    </location>
    <ligand>
        <name>substrate</name>
    </ligand>
</feature>
<sequence>MAKRTVEDLELKDKKVLVRVDFNVPSKDGVITNDNRIVAALPTIKYITEQGGSAILFSHLGRVKTEEDKAGKSLKPVAERLSELLGKPVNFVAETRGEALESAVAKLAAGDILVVENTRFEDIDGKKESGNDPELGKYWASLGDVFVNDAFGTAHRAHASNVGIASNLPSAAGYLMEKEIKFIGGAVDEPKRPFVAILGGAKVSDKIGVIENLIDKADKILIGGGMTYTFNKALGREIGKSIVELDKVDLAKSLLEKAGDKIILPVDTVCAADFDNDAPTEIHEENIPADLEGLDIGPKSIELFTKELQGAKTVVWNGPMGVFELPTFAKGTIGVCEAIANLEDATTIIGGGDSAAAAIQLGYAEKFTHISTGGGASLEYLEGKKLPGVESISDK</sequence>
<dbReference type="InterPro" id="IPR015824">
    <property type="entry name" value="Phosphoglycerate_kinase_N"/>
</dbReference>
<dbReference type="GO" id="GO:0006094">
    <property type="term" value="P:gluconeogenesis"/>
    <property type="evidence" value="ECO:0007669"/>
    <property type="project" value="TreeGrafter"/>
</dbReference>
<dbReference type="GO" id="GO:0005829">
    <property type="term" value="C:cytosol"/>
    <property type="evidence" value="ECO:0007669"/>
    <property type="project" value="TreeGrafter"/>
</dbReference>
<dbReference type="HAMAP" id="MF_00145">
    <property type="entry name" value="Phosphoglyc_kinase"/>
    <property type="match status" value="1"/>
</dbReference>
<feature type="binding site" evidence="14">
    <location>
        <position position="119"/>
    </location>
    <ligand>
        <name>(2R)-3-phosphoglycerate</name>
        <dbReference type="ChEBI" id="CHEBI:58272"/>
    </ligand>
</feature>
<dbReference type="Proteomes" id="UP000288197">
    <property type="component" value="Unassembled WGS sequence"/>
</dbReference>
<dbReference type="EC" id="2.7.2.3" evidence="5 13"/>
<evidence type="ECO:0000313" key="18">
    <source>
        <dbReference type="Proteomes" id="UP000288197"/>
    </source>
</evidence>
<evidence type="ECO:0000256" key="6">
    <source>
        <dbReference type="ARBA" id="ARBA00016471"/>
    </source>
</evidence>
<dbReference type="UniPathway" id="UPA00109">
    <property type="reaction ID" value="UER00185"/>
</dbReference>
<evidence type="ECO:0000256" key="1">
    <source>
        <dbReference type="ARBA" id="ARBA00000642"/>
    </source>
</evidence>
<reference evidence="17 18" key="1">
    <citation type="submission" date="2017-05" db="EMBL/GenBank/DDBJ databases">
        <title>Vagococcus spp. assemblies.</title>
        <authorList>
            <person name="Gulvik C.A."/>
        </authorList>
    </citation>
    <scope>NUCLEOTIDE SEQUENCE [LARGE SCALE GENOMIC DNA]</scope>
    <source>
        <strain evidence="17 18">NCFB 2497</strain>
    </source>
</reference>
<keyword evidence="7 13" id="KW-0963">Cytoplasm</keyword>
<dbReference type="OrthoDB" id="9808460at2"/>
<feature type="binding site" evidence="13">
    <location>
        <position position="119"/>
    </location>
    <ligand>
        <name>substrate</name>
    </ligand>
</feature>
<evidence type="ECO:0000256" key="15">
    <source>
        <dbReference type="PIRSR" id="PIRSR000724-2"/>
    </source>
</evidence>
<comment type="pathway">
    <text evidence="3 13">Carbohydrate degradation; glycolysis; pyruvate from D-glyceraldehyde 3-phosphate: step 2/5.</text>
</comment>
<dbReference type="PIRSF" id="PIRSF000724">
    <property type="entry name" value="Pgk"/>
    <property type="match status" value="1"/>
</dbReference>
<evidence type="ECO:0000256" key="16">
    <source>
        <dbReference type="RuleBase" id="RU000532"/>
    </source>
</evidence>
<dbReference type="GO" id="GO:0006096">
    <property type="term" value="P:glycolytic process"/>
    <property type="evidence" value="ECO:0007669"/>
    <property type="project" value="UniProtKB-UniRule"/>
</dbReference>
<dbReference type="GeneID" id="63146051"/>
<feature type="binding site" evidence="14">
    <location>
        <position position="36"/>
    </location>
    <ligand>
        <name>(2R)-3-phosphoglycerate</name>
        <dbReference type="ChEBI" id="CHEBI:58272"/>
    </ligand>
</feature>
<dbReference type="CDD" id="cd00318">
    <property type="entry name" value="Phosphoglycerate_kinase"/>
    <property type="match status" value="1"/>
</dbReference>
<evidence type="ECO:0000256" key="3">
    <source>
        <dbReference type="ARBA" id="ARBA00004838"/>
    </source>
</evidence>
<dbReference type="GO" id="GO:0043531">
    <property type="term" value="F:ADP binding"/>
    <property type="evidence" value="ECO:0007669"/>
    <property type="project" value="TreeGrafter"/>
</dbReference>
<dbReference type="PROSITE" id="PS00111">
    <property type="entry name" value="PGLYCERATE_KINASE"/>
    <property type="match status" value="1"/>
</dbReference>
<comment type="caution">
    <text evidence="17">The sequence shown here is derived from an EMBL/GenBank/DDBJ whole genome shotgun (WGS) entry which is preliminary data.</text>
</comment>
<dbReference type="InterPro" id="IPR001576">
    <property type="entry name" value="Phosphoglycerate_kinase"/>
</dbReference>
<name>A0A369AY41_9ENTE</name>
<evidence type="ECO:0000256" key="9">
    <source>
        <dbReference type="ARBA" id="ARBA00022741"/>
    </source>
</evidence>
<evidence type="ECO:0000256" key="11">
    <source>
        <dbReference type="ARBA" id="ARBA00022840"/>
    </source>
</evidence>
<keyword evidence="9 13" id="KW-0547">Nucleotide-binding</keyword>
<dbReference type="Pfam" id="PF00162">
    <property type="entry name" value="PGK"/>
    <property type="match status" value="1"/>
</dbReference>
<dbReference type="SUPFAM" id="SSF53748">
    <property type="entry name" value="Phosphoglycerate kinase"/>
    <property type="match status" value="1"/>
</dbReference>
<dbReference type="GO" id="GO:0004618">
    <property type="term" value="F:phosphoglycerate kinase activity"/>
    <property type="evidence" value="ECO:0007669"/>
    <property type="project" value="UniProtKB-UniRule"/>
</dbReference>
<proteinExistence type="inferred from homology"/>
<dbReference type="GO" id="GO:0005524">
    <property type="term" value="F:ATP binding"/>
    <property type="evidence" value="ECO:0007669"/>
    <property type="project" value="UniProtKB-KW"/>
</dbReference>
<keyword evidence="10 13" id="KW-0418">Kinase</keyword>
<dbReference type="InterPro" id="IPR015911">
    <property type="entry name" value="Phosphoglycerate_kinase_CS"/>
</dbReference>
<evidence type="ECO:0000256" key="12">
    <source>
        <dbReference type="ARBA" id="ARBA00023152"/>
    </source>
</evidence>
<evidence type="ECO:0000256" key="2">
    <source>
        <dbReference type="ARBA" id="ARBA00004496"/>
    </source>
</evidence>
<comment type="similarity">
    <text evidence="4 13 16">Belongs to the phosphoglycerate kinase family.</text>
</comment>
<gene>
    <name evidence="13" type="primary">pgk</name>
    <name evidence="17" type="ORF">CBF32_05255</name>
</gene>
<keyword evidence="12 13" id="KW-0324">Glycolysis</keyword>
<dbReference type="PANTHER" id="PTHR11406">
    <property type="entry name" value="PHOSPHOGLYCERATE KINASE"/>
    <property type="match status" value="1"/>
</dbReference>
<comment type="catalytic activity">
    <reaction evidence="1 13 16">
        <text>(2R)-3-phosphoglycerate + ATP = (2R)-3-phospho-glyceroyl phosphate + ADP</text>
        <dbReference type="Rhea" id="RHEA:14801"/>
        <dbReference type="ChEBI" id="CHEBI:30616"/>
        <dbReference type="ChEBI" id="CHEBI:57604"/>
        <dbReference type="ChEBI" id="CHEBI:58272"/>
        <dbReference type="ChEBI" id="CHEBI:456216"/>
        <dbReference type="EC" id="2.7.2.3"/>
    </reaction>
</comment>
<keyword evidence="8 13" id="KW-0808">Transferase</keyword>
<evidence type="ECO:0000256" key="4">
    <source>
        <dbReference type="ARBA" id="ARBA00008982"/>
    </source>
</evidence>
<evidence type="ECO:0000256" key="14">
    <source>
        <dbReference type="PIRSR" id="PIRSR000724-1"/>
    </source>
</evidence>
<dbReference type="RefSeq" id="WP_114289246.1">
    <property type="nucleotide sequence ID" value="NZ_NGJX01000004.1"/>
</dbReference>
<keyword evidence="18" id="KW-1185">Reference proteome</keyword>
<dbReference type="EMBL" id="NGJX01000004">
    <property type="protein sequence ID" value="RSU02676.1"/>
    <property type="molecule type" value="Genomic_DNA"/>
</dbReference>
<comment type="subunit">
    <text evidence="13">Monomer.</text>
</comment>
<evidence type="ECO:0000256" key="7">
    <source>
        <dbReference type="ARBA" id="ARBA00022490"/>
    </source>
</evidence>
<evidence type="ECO:0000256" key="10">
    <source>
        <dbReference type="ARBA" id="ARBA00022777"/>
    </source>
</evidence>
<dbReference type="GO" id="GO:0009986">
    <property type="term" value="C:cell surface"/>
    <property type="evidence" value="ECO:0007669"/>
    <property type="project" value="UniProtKB-ARBA"/>
</dbReference>
<feature type="binding site" evidence="13 14">
    <location>
        <begin position="21"/>
        <end position="23"/>
    </location>
    <ligand>
        <name>substrate</name>
    </ligand>
</feature>
<dbReference type="FunFam" id="3.40.50.1260:FF:000008">
    <property type="entry name" value="Phosphoglycerate kinase"/>
    <property type="match status" value="1"/>
</dbReference>
<evidence type="ECO:0000256" key="13">
    <source>
        <dbReference type="HAMAP-Rule" id="MF_00145"/>
    </source>
</evidence>
<comment type="subcellular location">
    <subcellularLocation>
        <location evidence="2 13">Cytoplasm</location>
    </subcellularLocation>
</comment>
<dbReference type="PANTHER" id="PTHR11406:SF23">
    <property type="entry name" value="PHOSPHOGLYCERATE KINASE 1, CHLOROPLASTIC-RELATED"/>
    <property type="match status" value="1"/>
</dbReference>
<protein>
    <recommendedName>
        <fullName evidence="6 13">Phosphoglycerate kinase</fullName>
        <ecNumber evidence="5 13">2.7.2.3</ecNumber>
    </recommendedName>
</protein>
<evidence type="ECO:0000256" key="5">
    <source>
        <dbReference type="ARBA" id="ARBA00013061"/>
    </source>
</evidence>
<organism evidence="17 18">
    <name type="scientific">Vagococcus fluvialis</name>
    <dbReference type="NCBI Taxonomy" id="2738"/>
    <lineage>
        <taxon>Bacteria</taxon>
        <taxon>Bacillati</taxon>
        <taxon>Bacillota</taxon>
        <taxon>Bacilli</taxon>
        <taxon>Lactobacillales</taxon>
        <taxon>Enterococcaceae</taxon>
        <taxon>Vagococcus</taxon>
    </lineage>
</organism>
<accession>A0A369AY41</accession>
<feature type="binding site" evidence="13 15">
    <location>
        <position position="324"/>
    </location>
    <ligand>
        <name>ATP</name>
        <dbReference type="ChEBI" id="CHEBI:30616"/>
    </ligand>
</feature>
<dbReference type="InterPro" id="IPR036043">
    <property type="entry name" value="Phosphoglycerate_kinase_sf"/>
</dbReference>
<feature type="binding site" evidence="13 15">
    <location>
        <position position="206"/>
    </location>
    <ligand>
        <name>ATP</name>
        <dbReference type="ChEBI" id="CHEBI:30616"/>
    </ligand>
</feature>
<evidence type="ECO:0000313" key="17">
    <source>
        <dbReference type="EMBL" id="RSU02676.1"/>
    </source>
</evidence>
<dbReference type="PRINTS" id="PR00477">
    <property type="entry name" value="PHGLYCKINASE"/>
</dbReference>
<feature type="binding site" evidence="13">
    <location>
        <position position="36"/>
    </location>
    <ligand>
        <name>substrate</name>
    </ligand>
</feature>